<evidence type="ECO:0000256" key="7">
    <source>
        <dbReference type="ARBA" id="ARBA00023002"/>
    </source>
</evidence>
<feature type="binding site" description="axial binding residue" evidence="10">
    <location>
        <position position="460"/>
    </location>
    <ligand>
        <name>heme</name>
        <dbReference type="ChEBI" id="CHEBI:30413"/>
    </ligand>
    <ligandPart>
        <name>Fe</name>
        <dbReference type="ChEBI" id="CHEBI:18248"/>
    </ligandPart>
</feature>
<evidence type="ECO:0000256" key="8">
    <source>
        <dbReference type="ARBA" id="ARBA00023004"/>
    </source>
</evidence>
<dbReference type="InterPro" id="IPR002401">
    <property type="entry name" value="Cyt_P450_E_grp-I"/>
</dbReference>
<dbReference type="InterPro" id="IPR050651">
    <property type="entry name" value="Plant_Cytochrome_P450_Monoox"/>
</dbReference>
<evidence type="ECO:0000256" key="1">
    <source>
        <dbReference type="ARBA" id="ARBA00001971"/>
    </source>
</evidence>
<keyword evidence="4 12" id="KW-0812">Transmembrane</keyword>
<dbReference type="PANTHER" id="PTHR47947">
    <property type="entry name" value="CYTOCHROME P450 82C3-RELATED"/>
    <property type="match status" value="1"/>
</dbReference>
<evidence type="ECO:0000256" key="12">
    <source>
        <dbReference type="SAM" id="Phobius"/>
    </source>
</evidence>
<comment type="caution">
    <text evidence="13">The sequence shown here is derived from an EMBL/GenBank/DDBJ whole genome shotgun (WGS) entry which is preliminary data.</text>
</comment>
<dbReference type="EMBL" id="QPKB01000002">
    <property type="protein sequence ID" value="RWR77278.1"/>
    <property type="molecule type" value="Genomic_DNA"/>
</dbReference>
<evidence type="ECO:0000256" key="10">
    <source>
        <dbReference type="PIRSR" id="PIRSR602401-1"/>
    </source>
</evidence>
<dbReference type="CDD" id="cd20654">
    <property type="entry name" value="CYP82"/>
    <property type="match status" value="1"/>
</dbReference>
<keyword evidence="3 10" id="KW-0349">Heme</keyword>
<dbReference type="FunFam" id="1.10.630.10:FF:000026">
    <property type="entry name" value="Cytochrome P450 82C4"/>
    <property type="match status" value="1"/>
</dbReference>
<dbReference type="PANTHER" id="PTHR47947:SF26">
    <property type="entry name" value="CYTOCHROME P450"/>
    <property type="match status" value="1"/>
</dbReference>
<evidence type="ECO:0000313" key="14">
    <source>
        <dbReference type="Proteomes" id="UP000283530"/>
    </source>
</evidence>
<keyword evidence="8 10" id="KW-0408">Iron</keyword>
<keyword evidence="11" id="KW-0503">Monooxygenase</keyword>
<dbReference type="GO" id="GO:0016705">
    <property type="term" value="F:oxidoreductase activity, acting on paired donors, with incorporation or reduction of molecular oxygen"/>
    <property type="evidence" value="ECO:0007669"/>
    <property type="project" value="InterPro"/>
</dbReference>
<evidence type="ECO:0000256" key="2">
    <source>
        <dbReference type="ARBA" id="ARBA00004370"/>
    </source>
</evidence>
<dbReference type="Pfam" id="PF00067">
    <property type="entry name" value="p450"/>
    <property type="match status" value="1"/>
</dbReference>
<dbReference type="OrthoDB" id="2789670at2759"/>
<keyword evidence="7 11" id="KW-0560">Oxidoreductase</keyword>
<organism evidence="13 14">
    <name type="scientific">Cinnamomum micranthum f. kanehirae</name>
    <dbReference type="NCBI Taxonomy" id="337451"/>
    <lineage>
        <taxon>Eukaryota</taxon>
        <taxon>Viridiplantae</taxon>
        <taxon>Streptophyta</taxon>
        <taxon>Embryophyta</taxon>
        <taxon>Tracheophyta</taxon>
        <taxon>Spermatophyta</taxon>
        <taxon>Magnoliopsida</taxon>
        <taxon>Magnoliidae</taxon>
        <taxon>Laurales</taxon>
        <taxon>Lauraceae</taxon>
        <taxon>Cinnamomum</taxon>
    </lineage>
</organism>
<feature type="transmembrane region" description="Helical" evidence="12">
    <location>
        <begin position="6"/>
        <end position="24"/>
    </location>
</feature>
<gene>
    <name evidence="13" type="ORF">CKAN_00575800</name>
</gene>
<evidence type="ECO:0000313" key="13">
    <source>
        <dbReference type="EMBL" id="RWR77278.1"/>
    </source>
</evidence>
<keyword evidence="6 12" id="KW-1133">Transmembrane helix</keyword>
<keyword evidence="14" id="KW-1185">Reference proteome</keyword>
<evidence type="ECO:0000256" key="5">
    <source>
        <dbReference type="ARBA" id="ARBA00022723"/>
    </source>
</evidence>
<dbReference type="PRINTS" id="PR00385">
    <property type="entry name" value="P450"/>
</dbReference>
<dbReference type="InterPro" id="IPR017972">
    <property type="entry name" value="Cyt_P450_CS"/>
</dbReference>
<keyword evidence="9 12" id="KW-0472">Membrane</keyword>
<dbReference type="Proteomes" id="UP000283530">
    <property type="component" value="Unassembled WGS sequence"/>
</dbReference>
<reference evidence="13 14" key="1">
    <citation type="journal article" date="2019" name="Nat. Plants">
        <title>Stout camphor tree genome fills gaps in understanding of flowering plant genome evolution.</title>
        <authorList>
            <person name="Chaw S.M."/>
            <person name="Liu Y.C."/>
            <person name="Wu Y.W."/>
            <person name="Wang H.Y."/>
            <person name="Lin C.I."/>
            <person name="Wu C.S."/>
            <person name="Ke H.M."/>
            <person name="Chang L.Y."/>
            <person name="Hsu C.Y."/>
            <person name="Yang H.T."/>
            <person name="Sudianto E."/>
            <person name="Hsu M.H."/>
            <person name="Wu K.P."/>
            <person name="Wang L.N."/>
            <person name="Leebens-Mack J.H."/>
            <person name="Tsai I.J."/>
        </authorList>
    </citation>
    <scope>NUCLEOTIDE SEQUENCE [LARGE SCALE GENOMIC DNA]</scope>
    <source>
        <strain evidence="14">cv. Chaw 1501</strain>
        <tissue evidence="13">Young leaves</tissue>
    </source>
</reference>
<evidence type="ECO:0000256" key="11">
    <source>
        <dbReference type="RuleBase" id="RU000461"/>
    </source>
</evidence>
<dbReference type="InterPro" id="IPR036396">
    <property type="entry name" value="Cyt_P450_sf"/>
</dbReference>
<dbReference type="PROSITE" id="PS00086">
    <property type="entry name" value="CYTOCHROME_P450"/>
    <property type="match status" value="1"/>
</dbReference>
<comment type="similarity">
    <text evidence="11">Belongs to the cytochrome P450 family.</text>
</comment>
<evidence type="ECO:0000256" key="9">
    <source>
        <dbReference type="ARBA" id="ARBA00023136"/>
    </source>
</evidence>
<sequence>MEELAFSFQVIIGFVVFFSLYSLWQGKKKNVANTKQAPEPAGGLPIIGHLLLLGGGKPLYRVLGAMADKLGPVFMLRLGVIRVLVVSTCEAAKECFTTNDQALASRPTYAAGKYLGYDFALFGFSPYCPYWREVRKIATVELLSSRQLELLKHVRAAEIDLCMKELYGAWASNGKRPVKVEMKQQFMDVSFNIVVMMIAGKRYFGKNIRGDEDEARRFQKAILEFFHLGGKILLSDSLPFLKWVDLGGYESAMKKTAKEMDSIMGSWLEEHRRMRLSGDVEGREDFIHVMLSTLEGAKFSADYDQDTIFKALPLNLIATGTDTTAVTLTWALSLLLNNPEVLKKAQDELDAHVGKDRNVDESDINNLVYLQAIIKETMRLYPAGPLAVPHLATASCYINGYYVPAGTWMIPNIWKLQRDPRMWSDPEKFRPERFFTTQADVDFKGQHFEYIPFGSGRRFCPGILMATQVMHLTLARLLHGFDAVSPLGEPVDMSEGPGISMPKATPLEVLFTPRLPSKLYG</sequence>
<dbReference type="GO" id="GO:0016020">
    <property type="term" value="C:membrane"/>
    <property type="evidence" value="ECO:0007669"/>
    <property type="project" value="UniProtKB-SubCell"/>
</dbReference>
<dbReference type="PRINTS" id="PR00463">
    <property type="entry name" value="EP450I"/>
</dbReference>
<comment type="subcellular location">
    <subcellularLocation>
        <location evidence="2">Membrane</location>
    </subcellularLocation>
</comment>
<dbReference type="AlphaFoldDB" id="A0A443NFK9"/>
<evidence type="ECO:0000256" key="3">
    <source>
        <dbReference type="ARBA" id="ARBA00022617"/>
    </source>
</evidence>
<protein>
    <submittedName>
        <fullName evidence="13">Cytochrome P450 82C4-like protein</fullName>
    </submittedName>
</protein>
<dbReference type="GO" id="GO:0005506">
    <property type="term" value="F:iron ion binding"/>
    <property type="evidence" value="ECO:0007669"/>
    <property type="project" value="InterPro"/>
</dbReference>
<comment type="cofactor">
    <cofactor evidence="1 10">
        <name>heme</name>
        <dbReference type="ChEBI" id="CHEBI:30413"/>
    </cofactor>
</comment>
<dbReference type="Gene3D" id="1.10.630.10">
    <property type="entry name" value="Cytochrome P450"/>
    <property type="match status" value="1"/>
</dbReference>
<dbReference type="SUPFAM" id="SSF48264">
    <property type="entry name" value="Cytochrome P450"/>
    <property type="match status" value="1"/>
</dbReference>
<accession>A0A443NFK9</accession>
<dbReference type="InterPro" id="IPR001128">
    <property type="entry name" value="Cyt_P450"/>
</dbReference>
<dbReference type="GO" id="GO:0004497">
    <property type="term" value="F:monooxygenase activity"/>
    <property type="evidence" value="ECO:0007669"/>
    <property type="project" value="UniProtKB-KW"/>
</dbReference>
<dbReference type="STRING" id="337451.A0A443NFK9"/>
<evidence type="ECO:0000256" key="4">
    <source>
        <dbReference type="ARBA" id="ARBA00022692"/>
    </source>
</evidence>
<name>A0A443NFK9_9MAGN</name>
<evidence type="ECO:0000256" key="6">
    <source>
        <dbReference type="ARBA" id="ARBA00022989"/>
    </source>
</evidence>
<keyword evidence="5 10" id="KW-0479">Metal-binding</keyword>
<dbReference type="GO" id="GO:0020037">
    <property type="term" value="F:heme binding"/>
    <property type="evidence" value="ECO:0007669"/>
    <property type="project" value="InterPro"/>
</dbReference>
<proteinExistence type="inferred from homology"/>